<dbReference type="InterPro" id="IPR011013">
    <property type="entry name" value="Gal_mutarotase_sf_dom"/>
</dbReference>
<dbReference type="InterPro" id="IPR017853">
    <property type="entry name" value="GH"/>
</dbReference>
<protein>
    <recommendedName>
        <fullName evidence="8">Alpha-glucosidase</fullName>
    </recommendedName>
</protein>
<feature type="signal peptide" evidence="3">
    <location>
        <begin position="1"/>
        <end position="23"/>
    </location>
</feature>
<dbReference type="InterPro" id="IPR000322">
    <property type="entry name" value="Glyco_hydro_31_TIM"/>
</dbReference>
<dbReference type="Pfam" id="PF01055">
    <property type="entry name" value="Glyco_hydro_31_2nd"/>
    <property type="match status" value="1"/>
</dbReference>
<dbReference type="CDD" id="cd14752">
    <property type="entry name" value="GH31_N"/>
    <property type="match status" value="1"/>
</dbReference>
<dbReference type="KEGG" id="ptkz:JDV02_010361"/>
<dbReference type="SUPFAM" id="SSF74650">
    <property type="entry name" value="Galactose mutarotase-like"/>
    <property type="match status" value="1"/>
</dbReference>
<sequence>MRSCRWSVGALLSIGLLTTHCGAADSAIPSRWGLGNDFTLSWSGGNSQEVVIQQNDTPIWSTSKDHGFVSASSGDDVFAGESGNFKITQVDDDKCDGLDVTELSYVPWNNSLTCHSVAVRGQLLDCGGSGDGSGDGSVGGNFSAYFWVPQDLPDRVAFQVDVHRATSSGASPSLPFTKTYLSFRSHADEDFYGLGAQASFASLKNRSVPVFSREQGVGRGDEPTTQIQDIVGFFAGGDRFTTYTAIPQYVSTDGKALYLKGGRTAYASFDFTRADAVTVRYSGRSVSGQFLLAAGGMLDAVGKTTDYAGKMRSLPRWVDDGAIMGIQGGEAKVERIIKEARDADCPVVGVWLQDWTGTRLQSTPTGINISRLWWNWESDTALYPQWPAFVQRLRDRFSVRTLSYINPFLANVSTKADGFRRSLFDEGRRASYLVRNLTTRDAAIVPSGPGIEAGILDLRNAAARRWFASILAEQVWNANISGFMCDFGEYTPVTRDTGFGGGGGDDKNDALVYHNRYPRDWASFQQDVLASLPQSSSSSARDDALIFHRSASLGSGRSMNLFWAGDQSIAWARNDGIKSVVSILGHMGMSGYAHAHSDVGGYTSTFVFPNAEHPYGAIGRSAELLGRWGELAAVSSAVFRSHEGNIPGINAQAYTNASTMAWYAHAARLFRALGPYRRHVLDGECATRGWPLLRLPVLHHAGDRRARGIGYESFFLGPDLYVAPVLDPGVTKVEVYLPGSSVDTYTHVWSGARFSGGVDVTVDAPWGKPAVFVVNDAVTPGLSDLMDFVRKENATIIHM</sequence>
<evidence type="ECO:0000256" key="3">
    <source>
        <dbReference type="SAM" id="SignalP"/>
    </source>
</evidence>
<name>A0A9Q8QSJ8_9HYPO</name>
<dbReference type="PANTHER" id="PTHR46959:SF2">
    <property type="entry name" value="SULFOQUINOVOSIDASE"/>
    <property type="match status" value="1"/>
</dbReference>
<feature type="domain" description="Glycosyl hydrolase family 31 C-terminal" evidence="5">
    <location>
        <begin position="689"/>
        <end position="776"/>
    </location>
</feature>
<dbReference type="Gene3D" id="3.20.20.80">
    <property type="entry name" value="Glycosidases"/>
    <property type="match status" value="1"/>
</dbReference>
<dbReference type="InterPro" id="IPR052990">
    <property type="entry name" value="Sulfoquinovosidase_GH31"/>
</dbReference>
<dbReference type="Proteomes" id="UP000829364">
    <property type="component" value="Chromosome 12"/>
</dbReference>
<dbReference type="RefSeq" id="XP_047848108.1">
    <property type="nucleotide sequence ID" value="XM_047992095.1"/>
</dbReference>
<feature type="domain" description="Glycoside hydrolase family 31 TIM barrel" evidence="4">
    <location>
        <begin position="329"/>
        <end position="655"/>
    </location>
</feature>
<evidence type="ECO:0000313" key="6">
    <source>
        <dbReference type="EMBL" id="UNI24627.1"/>
    </source>
</evidence>
<keyword evidence="2" id="KW-0326">Glycosidase</keyword>
<evidence type="ECO:0000256" key="2">
    <source>
        <dbReference type="RuleBase" id="RU361185"/>
    </source>
</evidence>
<dbReference type="InterPro" id="IPR013780">
    <property type="entry name" value="Glyco_hydro_b"/>
</dbReference>
<dbReference type="AlphaFoldDB" id="A0A9Q8QSJ8"/>
<dbReference type="InterPro" id="IPR048395">
    <property type="entry name" value="Glyco_hydro_31_C"/>
</dbReference>
<dbReference type="EMBL" id="CP086365">
    <property type="protein sequence ID" value="UNI24627.1"/>
    <property type="molecule type" value="Genomic_DNA"/>
</dbReference>
<dbReference type="SUPFAM" id="SSF51011">
    <property type="entry name" value="Glycosyl hydrolase domain"/>
    <property type="match status" value="1"/>
</dbReference>
<reference evidence="6" key="1">
    <citation type="submission" date="2021-11" db="EMBL/GenBank/DDBJ databases">
        <title>Purpureocillium_takamizusanense_genome.</title>
        <authorList>
            <person name="Nguyen N.-H."/>
        </authorList>
    </citation>
    <scope>NUCLEOTIDE SEQUENCE</scope>
    <source>
        <strain evidence="6">PT3</strain>
    </source>
</reference>
<dbReference type="GeneID" id="72072305"/>
<dbReference type="OrthoDB" id="10070917at2759"/>
<evidence type="ECO:0000313" key="7">
    <source>
        <dbReference type="Proteomes" id="UP000829364"/>
    </source>
</evidence>
<dbReference type="SUPFAM" id="SSF51445">
    <property type="entry name" value="(Trans)glycosidases"/>
    <property type="match status" value="1"/>
</dbReference>
<dbReference type="Gene3D" id="2.60.40.1180">
    <property type="entry name" value="Golgi alpha-mannosidase II"/>
    <property type="match status" value="1"/>
</dbReference>
<evidence type="ECO:0000259" key="5">
    <source>
        <dbReference type="Pfam" id="PF21365"/>
    </source>
</evidence>
<keyword evidence="3" id="KW-0732">Signal</keyword>
<gene>
    <name evidence="6" type="ORF">JDV02_010361</name>
</gene>
<comment type="similarity">
    <text evidence="1 2">Belongs to the glycosyl hydrolase 31 family.</text>
</comment>
<dbReference type="GO" id="GO:0030246">
    <property type="term" value="F:carbohydrate binding"/>
    <property type="evidence" value="ECO:0007669"/>
    <property type="project" value="InterPro"/>
</dbReference>
<keyword evidence="2" id="KW-0378">Hydrolase</keyword>
<evidence type="ECO:0008006" key="8">
    <source>
        <dbReference type="Google" id="ProtNLM"/>
    </source>
</evidence>
<feature type="chain" id="PRO_5040268413" description="Alpha-glucosidase" evidence="3">
    <location>
        <begin position="24"/>
        <end position="799"/>
    </location>
</feature>
<dbReference type="GO" id="GO:0004553">
    <property type="term" value="F:hydrolase activity, hydrolyzing O-glycosyl compounds"/>
    <property type="evidence" value="ECO:0007669"/>
    <property type="project" value="InterPro"/>
</dbReference>
<proteinExistence type="inferred from homology"/>
<keyword evidence="7" id="KW-1185">Reference proteome</keyword>
<dbReference type="PANTHER" id="PTHR46959">
    <property type="entry name" value="SULFOQUINOVOSIDASE"/>
    <property type="match status" value="1"/>
</dbReference>
<dbReference type="Gene3D" id="2.60.40.1760">
    <property type="entry name" value="glycosyl hydrolase (family 31)"/>
    <property type="match status" value="1"/>
</dbReference>
<accession>A0A9Q8QSJ8</accession>
<organism evidence="6 7">
    <name type="scientific">Purpureocillium takamizusanense</name>
    <dbReference type="NCBI Taxonomy" id="2060973"/>
    <lineage>
        <taxon>Eukaryota</taxon>
        <taxon>Fungi</taxon>
        <taxon>Dikarya</taxon>
        <taxon>Ascomycota</taxon>
        <taxon>Pezizomycotina</taxon>
        <taxon>Sordariomycetes</taxon>
        <taxon>Hypocreomycetidae</taxon>
        <taxon>Hypocreales</taxon>
        <taxon>Ophiocordycipitaceae</taxon>
        <taxon>Purpureocillium</taxon>
    </lineage>
</organism>
<dbReference type="GO" id="GO:0005975">
    <property type="term" value="P:carbohydrate metabolic process"/>
    <property type="evidence" value="ECO:0007669"/>
    <property type="project" value="InterPro"/>
</dbReference>
<evidence type="ECO:0000256" key="1">
    <source>
        <dbReference type="ARBA" id="ARBA00007806"/>
    </source>
</evidence>
<evidence type="ECO:0000259" key="4">
    <source>
        <dbReference type="Pfam" id="PF01055"/>
    </source>
</evidence>
<dbReference type="Pfam" id="PF21365">
    <property type="entry name" value="Glyco_hydro_31_3rd"/>
    <property type="match status" value="1"/>
</dbReference>